<dbReference type="AlphaFoldDB" id="A0A4Z2HL89"/>
<feature type="compositionally biased region" description="Low complexity" evidence="1">
    <location>
        <begin position="85"/>
        <end position="95"/>
    </location>
</feature>
<name>A0A4Z2HL89_9TELE</name>
<evidence type="ECO:0000256" key="1">
    <source>
        <dbReference type="SAM" id="MobiDB-lite"/>
    </source>
</evidence>
<evidence type="ECO:0000313" key="3">
    <source>
        <dbReference type="Proteomes" id="UP000314294"/>
    </source>
</evidence>
<gene>
    <name evidence="2" type="ORF">EYF80_023290</name>
</gene>
<dbReference type="Proteomes" id="UP000314294">
    <property type="component" value="Unassembled WGS sequence"/>
</dbReference>
<evidence type="ECO:0000313" key="2">
    <source>
        <dbReference type="EMBL" id="TNN66497.1"/>
    </source>
</evidence>
<dbReference type="EMBL" id="SRLO01000218">
    <property type="protein sequence ID" value="TNN66497.1"/>
    <property type="molecule type" value="Genomic_DNA"/>
</dbReference>
<reference evidence="2 3" key="1">
    <citation type="submission" date="2019-03" db="EMBL/GenBank/DDBJ databases">
        <title>First draft genome of Liparis tanakae, snailfish: a comprehensive survey of snailfish specific genes.</title>
        <authorList>
            <person name="Kim W."/>
            <person name="Song I."/>
            <person name="Jeong J.-H."/>
            <person name="Kim D."/>
            <person name="Kim S."/>
            <person name="Ryu S."/>
            <person name="Song J.Y."/>
            <person name="Lee S.K."/>
        </authorList>
    </citation>
    <scope>NUCLEOTIDE SEQUENCE [LARGE SCALE GENOMIC DNA]</scope>
    <source>
        <tissue evidence="2">Muscle</tissue>
    </source>
</reference>
<accession>A0A4Z2HL89</accession>
<feature type="compositionally biased region" description="Basic and acidic residues" evidence="1">
    <location>
        <begin position="100"/>
        <end position="119"/>
    </location>
</feature>
<organism evidence="2 3">
    <name type="scientific">Liparis tanakae</name>
    <name type="common">Tanaka's snailfish</name>
    <dbReference type="NCBI Taxonomy" id="230148"/>
    <lineage>
        <taxon>Eukaryota</taxon>
        <taxon>Metazoa</taxon>
        <taxon>Chordata</taxon>
        <taxon>Craniata</taxon>
        <taxon>Vertebrata</taxon>
        <taxon>Euteleostomi</taxon>
        <taxon>Actinopterygii</taxon>
        <taxon>Neopterygii</taxon>
        <taxon>Teleostei</taxon>
        <taxon>Neoteleostei</taxon>
        <taxon>Acanthomorphata</taxon>
        <taxon>Eupercaria</taxon>
        <taxon>Perciformes</taxon>
        <taxon>Cottioidei</taxon>
        <taxon>Cottales</taxon>
        <taxon>Liparidae</taxon>
        <taxon>Liparis</taxon>
    </lineage>
</organism>
<feature type="region of interest" description="Disordered" evidence="1">
    <location>
        <begin position="85"/>
        <end position="119"/>
    </location>
</feature>
<feature type="region of interest" description="Disordered" evidence="1">
    <location>
        <begin position="1"/>
        <end position="42"/>
    </location>
</feature>
<comment type="caution">
    <text evidence="2">The sequence shown here is derived from an EMBL/GenBank/DDBJ whole genome shotgun (WGS) entry which is preliminary data.</text>
</comment>
<keyword evidence="3" id="KW-1185">Reference proteome</keyword>
<sequence>MRLLEPGNQEAENSSVFPHPCPSSISKDEESSPPSEAANTLRYPGMVPIPEHKMMSLALFNIAMYMGRWVLVSTGTVQLTSTSAAASFTSTGCSSPQLEHTSDAHSARVAADRPPQDPL</sequence>
<protein>
    <submittedName>
        <fullName evidence="2">Uncharacterized protein</fullName>
    </submittedName>
</protein>
<proteinExistence type="predicted"/>